<dbReference type="Pfam" id="PF09413">
    <property type="entry name" value="DUF2007"/>
    <property type="match status" value="1"/>
</dbReference>
<evidence type="ECO:0000313" key="2">
    <source>
        <dbReference type="EMBL" id="GAA4946474.1"/>
    </source>
</evidence>
<name>A0ABP9GMM8_9FLAO</name>
<dbReference type="EMBL" id="BAABJJ010000029">
    <property type="protein sequence ID" value="GAA4946474.1"/>
    <property type="molecule type" value="Genomic_DNA"/>
</dbReference>
<sequence>MSNYIKVFTGDIIIAQRIVADLEKEDIIPVIKDQTDSGLTPLFGSSNSILKQIFVHKDELDKAVLVVENITSELQS</sequence>
<accession>A0ABP9GMM8</accession>
<protein>
    <recommendedName>
        <fullName evidence="1">DUF2007 domain-containing protein</fullName>
    </recommendedName>
</protein>
<dbReference type="Proteomes" id="UP001501302">
    <property type="component" value="Unassembled WGS sequence"/>
</dbReference>
<dbReference type="RefSeq" id="WP_345191856.1">
    <property type="nucleotide sequence ID" value="NZ_BAABJJ010000029.1"/>
</dbReference>
<keyword evidence="3" id="KW-1185">Reference proteome</keyword>
<evidence type="ECO:0000259" key="1">
    <source>
        <dbReference type="Pfam" id="PF09413"/>
    </source>
</evidence>
<proteinExistence type="predicted"/>
<gene>
    <name evidence="2" type="ORF">GCM10023314_19710</name>
</gene>
<dbReference type="InterPro" id="IPR018551">
    <property type="entry name" value="DUF2007"/>
</dbReference>
<reference evidence="3" key="1">
    <citation type="journal article" date="2019" name="Int. J. Syst. Evol. Microbiol.">
        <title>The Global Catalogue of Microorganisms (GCM) 10K type strain sequencing project: providing services to taxonomists for standard genome sequencing and annotation.</title>
        <authorList>
            <consortium name="The Broad Institute Genomics Platform"/>
            <consortium name="The Broad Institute Genome Sequencing Center for Infectious Disease"/>
            <person name="Wu L."/>
            <person name="Ma J."/>
        </authorList>
    </citation>
    <scope>NUCLEOTIDE SEQUENCE [LARGE SCALE GENOMIC DNA]</scope>
    <source>
        <strain evidence="3">JCM 18285</strain>
    </source>
</reference>
<dbReference type="InterPro" id="IPR011322">
    <property type="entry name" value="N-reg_PII-like_a/b"/>
</dbReference>
<comment type="caution">
    <text evidence="2">The sequence shown here is derived from an EMBL/GenBank/DDBJ whole genome shotgun (WGS) entry which is preliminary data.</text>
</comment>
<organism evidence="2 3">
    <name type="scientific">Algibacter agarivorans</name>
    <dbReference type="NCBI Taxonomy" id="1109741"/>
    <lineage>
        <taxon>Bacteria</taxon>
        <taxon>Pseudomonadati</taxon>
        <taxon>Bacteroidota</taxon>
        <taxon>Flavobacteriia</taxon>
        <taxon>Flavobacteriales</taxon>
        <taxon>Flavobacteriaceae</taxon>
        <taxon>Algibacter</taxon>
    </lineage>
</organism>
<feature type="domain" description="DUF2007" evidence="1">
    <location>
        <begin position="7"/>
        <end position="70"/>
    </location>
</feature>
<evidence type="ECO:0000313" key="3">
    <source>
        <dbReference type="Proteomes" id="UP001501302"/>
    </source>
</evidence>
<dbReference type="SUPFAM" id="SSF54913">
    <property type="entry name" value="GlnB-like"/>
    <property type="match status" value="1"/>
</dbReference>